<dbReference type="PANTHER" id="PTHR23259">
    <property type="entry name" value="RIDDLE"/>
    <property type="match status" value="1"/>
</dbReference>
<keyword evidence="2" id="KW-1015">Disulfide bond</keyword>
<feature type="domain" description="TIL" evidence="3">
    <location>
        <begin position="185"/>
        <end position="242"/>
    </location>
</feature>
<feature type="domain" description="TIL" evidence="3">
    <location>
        <begin position="124"/>
        <end position="181"/>
    </location>
</feature>
<name>A0AAV7Q294_PLEWA</name>
<feature type="domain" description="TIL" evidence="3">
    <location>
        <begin position="307"/>
        <end position="364"/>
    </location>
</feature>
<keyword evidence="1" id="KW-0646">Protease inhibitor</keyword>
<feature type="domain" description="TIL" evidence="3">
    <location>
        <begin position="63"/>
        <end position="120"/>
    </location>
</feature>
<evidence type="ECO:0000259" key="3">
    <source>
        <dbReference type="Pfam" id="PF01826"/>
    </source>
</evidence>
<evidence type="ECO:0000256" key="2">
    <source>
        <dbReference type="ARBA" id="ARBA00023157"/>
    </source>
</evidence>
<dbReference type="InterPro" id="IPR002919">
    <property type="entry name" value="TIL_dom"/>
</dbReference>
<proteinExistence type="predicted"/>
<dbReference type="GO" id="GO:0030414">
    <property type="term" value="F:peptidase inhibitor activity"/>
    <property type="evidence" value="ECO:0007669"/>
    <property type="project" value="UniProtKB-KW"/>
</dbReference>
<dbReference type="InterPro" id="IPR036084">
    <property type="entry name" value="Ser_inhib-like_sf"/>
</dbReference>
<dbReference type="SUPFAM" id="SSF57567">
    <property type="entry name" value="Serine protease inhibitors"/>
    <property type="match status" value="8"/>
</dbReference>
<gene>
    <name evidence="4" type="ORF">NDU88_010454</name>
</gene>
<organism evidence="4 5">
    <name type="scientific">Pleurodeles waltl</name>
    <name type="common">Iberian ribbed newt</name>
    <dbReference type="NCBI Taxonomy" id="8319"/>
    <lineage>
        <taxon>Eukaryota</taxon>
        <taxon>Metazoa</taxon>
        <taxon>Chordata</taxon>
        <taxon>Craniata</taxon>
        <taxon>Vertebrata</taxon>
        <taxon>Euteleostomi</taxon>
        <taxon>Amphibia</taxon>
        <taxon>Batrachia</taxon>
        <taxon>Caudata</taxon>
        <taxon>Salamandroidea</taxon>
        <taxon>Salamandridae</taxon>
        <taxon>Pleurodelinae</taxon>
        <taxon>Pleurodeles</taxon>
    </lineage>
</organism>
<dbReference type="Proteomes" id="UP001066276">
    <property type="component" value="Chromosome 7"/>
</dbReference>
<accession>A0AAV7Q294</accession>
<dbReference type="InterPro" id="IPR051368">
    <property type="entry name" value="SerProtInhib-TIL_Domain"/>
</dbReference>
<sequence>MACQDHASYSECGTACPLTCDNYDSPTVCTRECAVGCFCNKGYVLENATSNRCIPRSDCKKSCGSNSSYQACGTDCPLTCDNYDNPLQMCTEQCVVGCFCDEGYVFESATCKRCMPQSDCKNTCKGNSNYTDCGTACPLTCDNYDNPPLVCSKQCVPGCSCNKGFVLESAASKCCIPLSECKKACPENAQYTDCGTACPLTCDNYDNPPLVCSKECVQGCFCKEGFVFENAVSKRCIPQSECKKACGLHSRYTNCGTACPLTCDNYDNPPQVCTYQCVAGCFCEEGYVFKSATSKRCIPPTVCKRACPDHSKYTECGSACPLSCDNYENPLRACTDQCVPGCFCEEGYVLEKDGSSRCVKQSSCKTRCSANSHYQQCGTACPKTCADVTNPVPRPCTLQCSAGCFCDVGYVLENAASTFCVKESLCKSCEANSHYSTCAAACPLNCRNYRHPPQICPLICLEGCICNKGHVFKSGQSGPCVPVSDCSDITED</sequence>
<dbReference type="PANTHER" id="PTHR23259:SF70">
    <property type="entry name" value="ACCESSORY GLAND PROTEIN ACP62F-RELATED"/>
    <property type="match status" value="1"/>
</dbReference>
<keyword evidence="5" id="KW-1185">Reference proteome</keyword>
<dbReference type="Pfam" id="PF01826">
    <property type="entry name" value="TIL"/>
    <property type="match status" value="8"/>
</dbReference>
<feature type="domain" description="TIL" evidence="3">
    <location>
        <begin position="3"/>
        <end position="59"/>
    </location>
</feature>
<protein>
    <recommendedName>
        <fullName evidence="3">TIL domain-containing protein</fullName>
    </recommendedName>
</protein>
<feature type="domain" description="TIL" evidence="3">
    <location>
        <begin position="246"/>
        <end position="303"/>
    </location>
</feature>
<evidence type="ECO:0000313" key="5">
    <source>
        <dbReference type="Proteomes" id="UP001066276"/>
    </source>
</evidence>
<comment type="caution">
    <text evidence="4">The sequence shown here is derived from an EMBL/GenBank/DDBJ whole genome shotgun (WGS) entry which is preliminary data.</text>
</comment>
<dbReference type="CDD" id="cd19941">
    <property type="entry name" value="TIL"/>
    <property type="match status" value="8"/>
</dbReference>
<feature type="domain" description="TIL" evidence="3">
    <location>
        <begin position="368"/>
        <end position="426"/>
    </location>
</feature>
<evidence type="ECO:0000256" key="1">
    <source>
        <dbReference type="ARBA" id="ARBA00022690"/>
    </source>
</evidence>
<dbReference type="AlphaFoldDB" id="A0AAV7Q294"/>
<dbReference type="Gene3D" id="2.10.25.10">
    <property type="entry name" value="Laminin"/>
    <property type="match status" value="8"/>
</dbReference>
<feature type="domain" description="TIL" evidence="3">
    <location>
        <begin position="429"/>
        <end position="486"/>
    </location>
</feature>
<reference evidence="4" key="1">
    <citation type="journal article" date="2022" name="bioRxiv">
        <title>Sequencing and chromosome-scale assembly of the giantPleurodeles waltlgenome.</title>
        <authorList>
            <person name="Brown T."/>
            <person name="Elewa A."/>
            <person name="Iarovenko S."/>
            <person name="Subramanian E."/>
            <person name="Araus A.J."/>
            <person name="Petzold A."/>
            <person name="Susuki M."/>
            <person name="Suzuki K.-i.T."/>
            <person name="Hayashi T."/>
            <person name="Toyoda A."/>
            <person name="Oliveira C."/>
            <person name="Osipova E."/>
            <person name="Leigh N.D."/>
            <person name="Simon A."/>
            <person name="Yun M.H."/>
        </authorList>
    </citation>
    <scope>NUCLEOTIDE SEQUENCE</scope>
    <source>
        <strain evidence="4">20211129_DDA</strain>
        <tissue evidence="4">Liver</tissue>
    </source>
</reference>
<evidence type="ECO:0000313" key="4">
    <source>
        <dbReference type="EMBL" id="KAJ1132125.1"/>
    </source>
</evidence>
<dbReference type="FunFam" id="2.10.25.10:FF:000055">
    <property type="entry name" value="alpha-tectorin isoform X1"/>
    <property type="match status" value="3"/>
</dbReference>
<dbReference type="EMBL" id="JANPWB010000011">
    <property type="protein sequence ID" value="KAJ1132125.1"/>
    <property type="molecule type" value="Genomic_DNA"/>
</dbReference>